<feature type="active site" description="Nucleophile" evidence="5">
    <location>
        <position position="353"/>
    </location>
</feature>
<dbReference type="InterPro" id="IPR023267">
    <property type="entry name" value="RCMT"/>
</dbReference>
<dbReference type="CDD" id="cd02440">
    <property type="entry name" value="AdoMet_MTases"/>
    <property type="match status" value="1"/>
</dbReference>
<dbReference type="GO" id="GO:0003723">
    <property type="term" value="F:RNA binding"/>
    <property type="evidence" value="ECO:0007669"/>
    <property type="project" value="UniProtKB-UniRule"/>
</dbReference>
<dbReference type="InterPro" id="IPR049561">
    <property type="entry name" value="NSUN5_7_fdxn-like"/>
</dbReference>
<sequence>MIKPLSKKAEKLPKLFKAAATILKEVRENNGNAKSLVYDNKYKHYNTAALLALVCESNNNWNVLEKIIEKTDIFKNNPKLNPWVGRVLITQIIRRKDCKSECLPLLYVKKYANAILELASGDLSKSRGNELRYIRVNTLKTDVKTVIETFTNLEGWTLLPKCETYKDHLKVIEEQLLPKSMVFIQDFHIPEVLVFPSGHGSYFYNIAMKELILQNKASCLDAFLLNPKKNSVILDMCAAPGMKTCHLAAKMENTGKIYAVEKDPVRFATLQKVIKENGVTNVTTINKDVTQVDSEMCPDVDYIILDPSCSGSGLREDEVDDSRLNKLQFMQVALLKHALTKFPRVKRVVYSTCSLKTEENEQVIKTCLKAFKKDFRLMELKTKLPHWISFGGDKYKFGSKCIYTRPNVDFTIGFFIAIFERKPVVSVTENDKKKKHGKKVKKSRVSIDNDEECENEETEFVPKPKGKRVKNMKSEEHNAEHTAIKKKRRKVSKINVDYDDMVETKSVQNNKIKKIKSEDTMPDKVEETSQEIDFISKIKKKKTRPSINEVMKTNQNGVDFNENIKVNKIKNKIGGKRMKSTGVVIDEENENHSLNQDTKLVPSVSTNRIKKRKQSEESNEEHSEIKKKKKKISKASIDNEKIVETKGAQNNKRKNKKLCGIPS</sequence>
<dbReference type="PROSITE" id="PS51686">
    <property type="entry name" value="SAM_MT_RSMB_NOP"/>
    <property type="match status" value="1"/>
</dbReference>
<dbReference type="Pfam" id="PF01189">
    <property type="entry name" value="Methyltr_RsmB-F"/>
    <property type="match status" value="1"/>
</dbReference>
<feature type="binding site" evidence="5">
    <location>
        <position position="306"/>
    </location>
    <ligand>
        <name>S-adenosyl-L-methionine</name>
        <dbReference type="ChEBI" id="CHEBI:59789"/>
    </ligand>
</feature>
<evidence type="ECO:0000256" key="5">
    <source>
        <dbReference type="PROSITE-ProRule" id="PRU01023"/>
    </source>
</evidence>
<evidence type="ECO:0000256" key="6">
    <source>
        <dbReference type="SAM" id="MobiDB-lite"/>
    </source>
</evidence>
<reference evidence="8" key="1">
    <citation type="submission" date="2015-12" db="EMBL/GenBank/DDBJ databases">
        <title>De novo transcriptome assembly of four potential Pierce s Disease insect vectors from Arizona vineyards.</title>
        <authorList>
            <person name="Tassone E.E."/>
        </authorList>
    </citation>
    <scope>NUCLEOTIDE SEQUENCE</scope>
</reference>
<dbReference type="InterPro" id="IPR001678">
    <property type="entry name" value="MeTrfase_RsmB-F_NOP2_dom"/>
</dbReference>
<organism evidence="8">
    <name type="scientific">Clastoptera arizonana</name>
    <name type="common">Arizona spittle bug</name>
    <dbReference type="NCBI Taxonomy" id="38151"/>
    <lineage>
        <taxon>Eukaryota</taxon>
        <taxon>Metazoa</taxon>
        <taxon>Ecdysozoa</taxon>
        <taxon>Arthropoda</taxon>
        <taxon>Hexapoda</taxon>
        <taxon>Insecta</taxon>
        <taxon>Pterygota</taxon>
        <taxon>Neoptera</taxon>
        <taxon>Paraneoptera</taxon>
        <taxon>Hemiptera</taxon>
        <taxon>Auchenorrhyncha</taxon>
        <taxon>Cercopoidea</taxon>
        <taxon>Clastopteridae</taxon>
        <taxon>Clastoptera</taxon>
    </lineage>
</organism>
<dbReference type="SUPFAM" id="SSF53335">
    <property type="entry name" value="S-adenosyl-L-methionine-dependent methyltransferases"/>
    <property type="match status" value="1"/>
</dbReference>
<dbReference type="GO" id="GO:0070475">
    <property type="term" value="P:rRNA base methylation"/>
    <property type="evidence" value="ECO:0007669"/>
    <property type="project" value="TreeGrafter"/>
</dbReference>
<evidence type="ECO:0000256" key="4">
    <source>
        <dbReference type="ARBA" id="ARBA00022884"/>
    </source>
</evidence>
<dbReference type="Gene3D" id="3.40.50.150">
    <property type="entry name" value="Vaccinia Virus protein VP39"/>
    <property type="match status" value="1"/>
</dbReference>
<protein>
    <recommendedName>
        <fullName evidence="7">SAM-dependent MTase RsmB/NOP-type domain-containing protein</fullName>
    </recommendedName>
</protein>
<feature type="binding site" evidence="5">
    <location>
        <position position="288"/>
    </location>
    <ligand>
        <name>S-adenosyl-L-methionine</name>
        <dbReference type="ChEBI" id="CHEBI:59789"/>
    </ligand>
</feature>
<gene>
    <name evidence="8" type="ORF">g.35930</name>
</gene>
<feature type="binding site" evidence="5">
    <location>
        <position position="261"/>
    </location>
    <ligand>
        <name>S-adenosyl-L-methionine</name>
        <dbReference type="ChEBI" id="CHEBI:59789"/>
    </ligand>
</feature>
<proteinExistence type="inferred from homology"/>
<keyword evidence="3 5" id="KW-0949">S-adenosyl-L-methionine</keyword>
<feature type="compositionally biased region" description="Basic and acidic residues" evidence="6">
    <location>
        <begin position="614"/>
        <end position="624"/>
    </location>
</feature>
<feature type="region of interest" description="Disordered" evidence="6">
    <location>
        <begin position="465"/>
        <end position="488"/>
    </location>
</feature>
<evidence type="ECO:0000256" key="3">
    <source>
        <dbReference type="ARBA" id="ARBA00022691"/>
    </source>
</evidence>
<accession>A0A1B6C4Y3</accession>
<evidence type="ECO:0000259" key="7">
    <source>
        <dbReference type="PROSITE" id="PS51686"/>
    </source>
</evidence>
<feature type="region of interest" description="Disordered" evidence="6">
    <location>
        <begin position="606"/>
        <end position="663"/>
    </location>
</feature>
<keyword evidence="4 5" id="KW-0694">RNA-binding</keyword>
<dbReference type="GO" id="GO:0005730">
    <property type="term" value="C:nucleolus"/>
    <property type="evidence" value="ECO:0007669"/>
    <property type="project" value="TreeGrafter"/>
</dbReference>
<comment type="similarity">
    <text evidence="5">Belongs to the class I-like SAM-binding methyltransferase superfamily. RsmB/NOP family.</text>
</comment>
<dbReference type="PANTHER" id="PTHR22807:SF4">
    <property type="entry name" value="28S RRNA (CYTOSINE-C(5))-METHYLTRANSFERASE"/>
    <property type="match status" value="1"/>
</dbReference>
<dbReference type="InterPro" id="IPR049560">
    <property type="entry name" value="MeTrfase_RsmB-F_NOP2_cat"/>
</dbReference>
<keyword evidence="1 5" id="KW-0489">Methyltransferase</keyword>
<dbReference type="PANTHER" id="PTHR22807">
    <property type="entry name" value="NOP2 YEAST -RELATED NOL1/NOP2/FMU SUN DOMAIN-CONTAINING"/>
    <property type="match status" value="1"/>
</dbReference>
<feature type="compositionally biased region" description="Basic and acidic residues" evidence="6">
    <location>
        <begin position="472"/>
        <end position="483"/>
    </location>
</feature>
<dbReference type="Pfam" id="PF21153">
    <property type="entry name" value="NSUN5_N"/>
    <property type="match status" value="1"/>
</dbReference>
<dbReference type="AlphaFoldDB" id="A0A1B6C4Y3"/>
<comment type="caution">
    <text evidence="5">Lacks conserved residue(s) required for the propagation of feature annotation.</text>
</comment>
<dbReference type="InterPro" id="IPR029063">
    <property type="entry name" value="SAM-dependent_MTases_sf"/>
</dbReference>
<dbReference type="Gene3D" id="3.30.70.1170">
    <property type="entry name" value="Sun protein, domain 3"/>
    <property type="match status" value="1"/>
</dbReference>
<evidence type="ECO:0000256" key="1">
    <source>
        <dbReference type="ARBA" id="ARBA00022603"/>
    </source>
</evidence>
<dbReference type="InterPro" id="IPR048889">
    <property type="entry name" value="NSUN5_RCM1_N"/>
</dbReference>
<dbReference type="Pfam" id="PF21148">
    <property type="entry name" value="NSUN5_fdxn-like"/>
    <property type="match status" value="1"/>
</dbReference>
<feature type="domain" description="SAM-dependent MTase RsmB/NOP-type" evidence="7">
    <location>
        <begin position="122"/>
        <end position="422"/>
    </location>
</feature>
<evidence type="ECO:0000313" key="8">
    <source>
        <dbReference type="EMBL" id="JAS08572.1"/>
    </source>
</evidence>
<evidence type="ECO:0000256" key="2">
    <source>
        <dbReference type="ARBA" id="ARBA00022679"/>
    </source>
</evidence>
<dbReference type="GO" id="GO:0008173">
    <property type="term" value="F:RNA methyltransferase activity"/>
    <property type="evidence" value="ECO:0007669"/>
    <property type="project" value="InterPro"/>
</dbReference>
<name>A0A1B6C4Y3_9HEMI</name>
<keyword evidence="2 5" id="KW-0808">Transferase</keyword>
<dbReference type="PRINTS" id="PR02008">
    <property type="entry name" value="RCMTFAMILY"/>
</dbReference>
<dbReference type="EMBL" id="GEDC01028726">
    <property type="protein sequence ID" value="JAS08572.1"/>
    <property type="molecule type" value="Transcribed_RNA"/>
</dbReference>